<dbReference type="EMBL" id="VDEP01000368">
    <property type="protein sequence ID" value="KAA1096975.1"/>
    <property type="molecule type" value="Genomic_DNA"/>
</dbReference>
<name>A0A5B0P657_PUCGR</name>
<evidence type="ECO:0000313" key="3">
    <source>
        <dbReference type="Proteomes" id="UP000325313"/>
    </source>
</evidence>
<feature type="chain" id="PRO_5022817553" evidence="1">
    <location>
        <begin position="18"/>
        <end position="177"/>
    </location>
</feature>
<sequence length="177" mass="19030">MRCSIYLAFIVAAVALAAPLDSVGKGRGYRAARSLPKDLGSEVHKRELMGLGGKLLDLAAPTSGIGKHSSGDERLGVTGLGDGMTSTPALRKNMVQNPRILVRVTEKQTALYTVAIPETTAAAWFKKPSSTFIDFQDLCPSYFVAFFKRIPSSEWTEIAPSELKTVYRTAPAPSVIA</sequence>
<feature type="signal peptide" evidence="1">
    <location>
        <begin position="1"/>
        <end position="17"/>
    </location>
</feature>
<evidence type="ECO:0000256" key="1">
    <source>
        <dbReference type="SAM" id="SignalP"/>
    </source>
</evidence>
<evidence type="ECO:0000313" key="2">
    <source>
        <dbReference type="EMBL" id="KAA1096975.1"/>
    </source>
</evidence>
<dbReference type="AlphaFoldDB" id="A0A5B0P657"/>
<accession>A0A5B0P657</accession>
<dbReference type="Proteomes" id="UP000325313">
    <property type="component" value="Unassembled WGS sequence"/>
</dbReference>
<protein>
    <submittedName>
        <fullName evidence="2">Uncharacterized protein</fullName>
    </submittedName>
</protein>
<reference evidence="2 3" key="1">
    <citation type="submission" date="2019-05" db="EMBL/GenBank/DDBJ databases">
        <title>Emergence of the Ug99 lineage of the wheat stem rust pathogen through somatic hybridization.</title>
        <authorList>
            <person name="Li F."/>
            <person name="Upadhyaya N.M."/>
            <person name="Sperschneider J."/>
            <person name="Matny O."/>
            <person name="Nguyen-Phuc H."/>
            <person name="Mago R."/>
            <person name="Raley C."/>
            <person name="Miller M.E."/>
            <person name="Silverstein K.A.T."/>
            <person name="Henningsen E."/>
            <person name="Hirsch C.D."/>
            <person name="Visser B."/>
            <person name="Pretorius Z.A."/>
            <person name="Steffenson B.J."/>
            <person name="Schwessinger B."/>
            <person name="Dodds P.N."/>
            <person name="Figueroa M."/>
        </authorList>
    </citation>
    <scope>NUCLEOTIDE SEQUENCE [LARGE SCALE GENOMIC DNA]</scope>
    <source>
        <strain evidence="2 3">Ug99</strain>
    </source>
</reference>
<comment type="caution">
    <text evidence="2">The sequence shown here is derived from an EMBL/GenBank/DDBJ whole genome shotgun (WGS) entry which is preliminary data.</text>
</comment>
<proteinExistence type="predicted"/>
<organism evidence="2 3">
    <name type="scientific">Puccinia graminis f. sp. tritici</name>
    <dbReference type="NCBI Taxonomy" id="56615"/>
    <lineage>
        <taxon>Eukaryota</taxon>
        <taxon>Fungi</taxon>
        <taxon>Dikarya</taxon>
        <taxon>Basidiomycota</taxon>
        <taxon>Pucciniomycotina</taxon>
        <taxon>Pucciniomycetes</taxon>
        <taxon>Pucciniales</taxon>
        <taxon>Pucciniaceae</taxon>
        <taxon>Puccinia</taxon>
    </lineage>
</organism>
<keyword evidence="1" id="KW-0732">Signal</keyword>
<gene>
    <name evidence="2" type="ORF">PGTUg99_001809</name>
</gene>